<keyword evidence="4" id="KW-1185">Reference proteome</keyword>
<feature type="domain" description="Replication initiator A N-terminal" evidence="1">
    <location>
        <begin position="14"/>
        <end position="84"/>
    </location>
</feature>
<dbReference type="Proteomes" id="UP000701680">
    <property type="component" value="Unassembled WGS sequence"/>
</dbReference>
<dbReference type="Proteomes" id="UP000528555">
    <property type="component" value="Unassembled WGS sequence"/>
</dbReference>
<protein>
    <recommendedName>
        <fullName evidence="1">Replication initiator A N-terminal domain-containing protein</fullName>
    </recommendedName>
</protein>
<evidence type="ECO:0000259" key="1">
    <source>
        <dbReference type="Pfam" id="PF06970"/>
    </source>
</evidence>
<sequence>MKYLYMDEQEWQIQYYQFPKFLLELQLSQNARIIYMLLYDRARISRKNNWTDEDGRVYAIFPIEELSQKTGKCKSSVKKALKELDDAGLLIRKFGGFSKPRHMYVMIPDKVEVSGKVQLQTDIKKADREFKNELSYGQNDNSTKDINTASNKVIEKNNSSNKYGVSSYSIKNQKMNYECGEGESL</sequence>
<name>A0A850HGU5_9FIRM</name>
<dbReference type="Pfam" id="PF06970">
    <property type="entry name" value="RepA_N"/>
    <property type="match status" value="1"/>
</dbReference>
<evidence type="ECO:0000313" key="5">
    <source>
        <dbReference type="Proteomes" id="UP000701680"/>
    </source>
</evidence>
<evidence type="ECO:0000313" key="2">
    <source>
        <dbReference type="EMBL" id="NSK14624.1"/>
    </source>
</evidence>
<reference evidence="3" key="2">
    <citation type="submission" date="2020-02" db="EMBL/GenBank/DDBJ databases">
        <authorList>
            <person name="Littmann E."/>
            <person name="Sorbara M."/>
        </authorList>
    </citation>
    <scope>NUCLEOTIDE SEQUENCE</scope>
    <source>
        <strain evidence="3">MSK.17.11</strain>
        <strain evidence="2">MSK.17.38</strain>
    </source>
</reference>
<dbReference type="EMBL" id="JAAIUO010000003">
    <property type="protein sequence ID" value="NSK14624.1"/>
    <property type="molecule type" value="Genomic_DNA"/>
</dbReference>
<gene>
    <name evidence="3" type="ORF">G5A66_07010</name>
    <name evidence="2" type="ORF">G5A75_07030</name>
</gene>
<reference evidence="4 5" key="1">
    <citation type="journal article" date="2020" name="Cell Host Microbe">
        <title>Functional and Genomic Variation between Human-Derived Isolates of Lachnospiraceae Reveals Inter- and Intra-Species Diversity.</title>
        <authorList>
            <person name="Sorbara M.T."/>
            <person name="Littmann E.R."/>
            <person name="Fontana E."/>
            <person name="Moody T.U."/>
            <person name="Kohout C.E."/>
            <person name="Gjonbalaj M."/>
            <person name="Eaton V."/>
            <person name="Seok R."/>
            <person name="Leiner I.M."/>
            <person name="Pamer E.G."/>
        </authorList>
    </citation>
    <scope>NUCLEOTIDE SEQUENCE [LARGE SCALE GENOMIC DNA]</scope>
    <source>
        <strain evidence="3 4">MSK.17.11</strain>
        <strain evidence="2 5">MSK.17.38</strain>
    </source>
</reference>
<dbReference type="InterPro" id="IPR010724">
    <property type="entry name" value="RepA_N"/>
</dbReference>
<dbReference type="EMBL" id="JAAITX010000003">
    <property type="protein sequence ID" value="NVH58398.1"/>
    <property type="molecule type" value="Genomic_DNA"/>
</dbReference>
<dbReference type="AlphaFoldDB" id="A0A850HGU5"/>
<proteinExistence type="predicted"/>
<evidence type="ECO:0000313" key="4">
    <source>
        <dbReference type="Proteomes" id="UP000528555"/>
    </source>
</evidence>
<organism evidence="3 4">
    <name type="scientific">Dorea phocaeensis</name>
    <dbReference type="NCBI Taxonomy" id="2040291"/>
    <lineage>
        <taxon>Bacteria</taxon>
        <taxon>Bacillati</taxon>
        <taxon>Bacillota</taxon>
        <taxon>Clostridia</taxon>
        <taxon>Lachnospirales</taxon>
        <taxon>Lachnospiraceae</taxon>
        <taxon>Dorea</taxon>
    </lineage>
</organism>
<dbReference type="RefSeq" id="WP_173814647.1">
    <property type="nucleotide sequence ID" value="NZ_JAAITX010000003.1"/>
</dbReference>
<comment type="caution">
    <text evidence="3">The sequence shown here is derived from an EMBL/GenBank/DDBJ whole genome shotgun (WGS) entry which is preliminary data.</text>
</comment>
<evidence type="ECO:0000313" key="3">
    <source>
        <dbReference type="EMBL" id="NVH58398.1"/>
    </source>
</evidence>
<accession>A0A850HGU5</accession>